<evidence type="ECO:0000313" key="9">
    <source>
        <dbReference type="Proteomes" id="UP000034119"/>
    </source>
</evidence>
<keyword evidence="2 6" id="KW-1003">Cell membrane</keyword>
<dbReference type="PANTHER" id="PTHR12677:SF59">
    <property type="entry name" value="GOLGI APPARATUS MEMBRANE PROTEIN TVP38-RELATED"/>
    <property type="match status" value="1"/>
</dbReference>
<feature type="transmembrane region" description="Helical" evidence="6">
    <location>
        <begin position="164"/>
        <end position="186"/>
    </location>
</feature>
<comment type="similarity">
    <text evidence="6">Belongs to the TVP38/TMEM64 family.</text>
</comment>
<evidence type="ECO:0000256" key="5">
    <source>
        <dbReference type="ARBA" id="ARBA00023136"/>
    </source>
</evidence>
<reference evidence="8 9" key="1">
    <citation type="journal article" date="2015" name="Nature">
        <title>rRNA introns, odd ribosomes, and small enigmatic genomes across a large radiation of phyla.</title>
        <authorList>
            <person name="Brown C.T."/>
            <person name="Hug L.A."/>
            <person name="Thomas B.C."/>
            <person name="Sharon I."/>
            <person name="Castelle C.J."/>
            <person name="Singh A."/>
            <person name="Wilkins M.J."/>
            <person name="Williams K.H."/>
            <person name="Banfield J.F."/>
        </authorList>
    </citation>
    <scope>NUCLEOTIDE SEQUENCE [LARGE SCALE GENOMIC DNA]</scope>
</reference>
<dbReference type="InterPro" id="IPR015414">
    <property type="entry name" value="TMEM64"/>
</dbReference>
<evidence type="ECO:0000313" key="8">
    <source>
        <dbReference type="EMBL" id="KKW05375.1"/>
    </source>
</evidence>
<accession>A0A0G1VGE8</accession>
<name>A0A0G1VGE8_9BACT</name>
<sequence>MKAVLSRNLKAAGLVILLALLVLAVLKWFLIPLASSAEFQSLVFRLGFWGYLIVVFYTVLSHIFAPLSGAPAMALAFSLYGLGIGLILLYLASLLGATANFWISRTWGRRLVRKLGGKQTLKEVDEFSKVSGKRALWATRLLGFAVFEVVSYAAGLTGVRFNDYLLITALGNLPIYLFTYLIFVSAKVGDEVFILVWVISVFLAGAVFLGLVHSYNRGRRNGRFKRILRRFF</sequence>
<dbReference type="PANTHER" id="PTHR12677">
    <property type="entry name" value="GOLGI APPARATUS MEMBRANE PROTEIN TVP38-RELATED"/>
    <property type="match status" value="1"/>
</dbReference>
<keyword evidence="4 6" id="KW-1133">Transmembrane helix</keyword>
<protein>
    <recommendedName>
        <fullName evidence="6">TVP38/TMEM64 family membrane protein</fullName>
    </recommendedName>
</protein>
<evidence type="ECO:0000259" key="7">
    <source>
        <dbReference type="Pfam" id="PF09335"/>
    </source>
</evidence>
<comment type="caution">
    <text evidence="8">The sequence shown here is derived from an EMBL/GenBank/DDBJ whole genome shotgun (WGS) entry which is preliminary data.</text>
</comment>
<feature type="transmembrane region" description="Helical" evidence="6">
    <location>
        <begin position="46"/>
        <end position="65"/>
    </location>
</feature>
<evidence type="ECO:0000256" key="2">
    <source>
        <dbReference type="ARBA" id="ARBA00022475"/>
    </source>
</evidence>
<dbReference type="InterPro" id="IPR032816">
    <property type="entry name" value="VTT_dom"/>
</dbReference>
<evidence type="ECO:0000256" key="1">
    <source>
        <dbReference type="ARBA" id="ARBA00004651"/>
    </source>
</evidence>
<keyword evidence="3 6" id="KW-0812">Transmembrane</keyword>
<evidence type="ECO:0000256" key="3">
    <source>
        <dbReference type="ARBA" id="ARBA00022692"/>
    </source>
</evidence>
<dbReference type="Pfam" id="PF09335">
    <property type="entry name" value="VTT_dom"/>
    <property type="match status" value="1"/>
</dbReference>
<dbReference type="GO" id="GO:0005886">
    <property type="term" value="C:plasma membrane"/>
    <property type="evidence" value="ECO:0007669"/>
    <property type="project" value="UniProtKB-SubCell"/>
</dbReference>
<dbReference type="EMBL" id="LCPW01000022">
    <property type="protein sequence ID" value="KKW05375.1"/>
    <property type="molecule type" value="Genomic_DNA"/>
</dbReference>
<evidence type="ECO:0000256" key="4">
    <source>
        <dbReference type="ARBA" id="ARBA00022989"/>
    </source>
</evidence>
<comment type="subcellular location">
    <subcellularLocation>
        <location evidence="1 6">Cell membrane</location>
        <topology evidence="1 6">Multi-pass membrane protein</topology>
    </subcellularLocation>
</comment>
<dbReference type="Proteomes" id="UP000034119">
    <property type="component" value="Unassembled WGS sequence"/>
</dbReference>
<proteinExistence type="inferred from homology"/>
<feature type="transmembrane region" description="Helical" evidence="6">
    <location>
        <begin position="77"/>
        <end position="103"/>
    </location>
</feature>
<keyword evidence="5 6" id="KW-0472">Membrane</keyword>
<dbReference type="AlphaFoldDB" id="A0A0G1VGE8"/>
<gene>
    <name evidence="8" type="ORF">UY40_C0022G0015</name>
</gene>
<feature type="domain" description="VTT" evidence="7">
    <location>
        <begin position="71"/>
        <end position="181"/>
    </location>
</feature>
<dbReference type="STRING" id="1618342.UY40_C0022G0015"/>
<feature type="transmembrane region" description="Helical" evidence="6">
    <location>
        <begin position="137"/>
        <end position="157"/>
    </location>
</feature>
<evidence type="ECO:0000256" key="6">
    <source>
        <dbReference type="RuleBase" id="RU366058"/>
    </source>
</evidence>
<feature type="transmembrane region" description="Helical" evidence="6">
    <location>
        <begin position="192"/>
        <end position="216"/>
    </location>
</feature>
<organism evidence="8 9">
    <name type="scientific">candidate division CPR1 bacterium GW2011_GWC1_49_13</name>
    <dbReference type="NCBI Taxonomy" id="1618342"/>
    <lineage>
        <taxon>Bacteria</taxon>
        <taxon>candidate division CPR1</taxon>
    </lineage>
</organism>